<dbReference type="EMBL" id="VWRR01000016">
    <property type="protein sequence ID" value="KAF6001092.1"/>
    <property type="molecule type" value="Genomic_DNA"/>
</dbReference>
<keyword evidence="3" id="KW-1185">Reference proteome</keyword>
<feature type="compositionally biased region" description="Basic and acidic residues" evidence="1">
    <location>
        <begin position="210"/>
        <end position="219"/>
    </location>
</feature>
<dbReference type="OrthoDB" id="10629200at2759"/>
<feature type="compositionally biased region" description="Acidic residues" evidence="1">
    <location>
        <begin position="10"/>
        <end position="21"/>
    </location>
</feature>
<evidence type="ECO:0000313" key="3">
    <source>
        <dbReference type="Proteomes" id="UP000530660"/>
    </source>
</evidence>
<feature type="region of interest" description="Disordered" evidence="1">
    <location>
        <begin position="1"/>
        <end position="28"/>
    </location>
</feature>
<accession>A0A7J7IDB4</accession>
<dbReference type="Proteomes" id="UP000530660">
    <property type="component" value="Unassembled WGS sequence"/>
</dbReference>
<protein>
    <submittedName>
        <fullName evidence="2">Uncharacterized protein</fullName>
    </submittedName>
</protein>
<feature type="region of interest" description="Disordered" evidence="1">
    <location>
        <begin position="200"/>
        <end position="219"/>
    </location>
</feature>
<sequence length="219" mass="24873">MDTSSTSSFSDDDVDDDDHGDEESRRRQRQVILACEEHARQGFGAADRAEERVLVGRSLSWRMQAEALWLRLSADLYDEQELIHGSSNENDTFSKVAENKLQKTQPLAEQFGQFRLWSDEPRQVPAGILRERVEERLRRARCAHVLRHMDGPVGYDTPQAWGLSASLSGCIPSADIEVDAQGFVVHSFADTLPARYRDTRRGPKLRFSTRGHEAPHQKN</sequence>
<proteinExistence type="predicted"/>
<comment type="caution">
    <text evidence="2">The sequence shown here is derived from an EMBL/GenBank/DDBJ whole genome shotgun (WGS) entry which is preliminary data.</text>
</comment>
<reference evidence="2 3" key="1">
    <citation type="journal article" date="2020" name="J. Phycol.">
        <title>Comparative genome analysis reveals Cyanidiococcus gen. nov., a new extremophilic red algal genus sister to Cyanidioschyzon (Cyanidioschyzonaceae, Rhodophyta).</title>
        <authorList>
            <person name="Liu S.-L."/>
            <person name="Chiang Y.-R."/>
            <person name="Yoon H.S."/>
            <person name="Fu H.-Y."/>
        </authorList>
    </citation>
    <scope>NUCLEOTIDE SEQUENCE [LARGE SCALE GENOMIC DNA]</scope>
    <source>
        <strain evidence="2 3">THAL066</strain>
    </source>
</reference>
<gene>
    <name evidence="2" type="ORF">F1559_002721</name>
</gene>
<organism evidence="2 3">
    <name type="scientific">Cyanidiococcus yangmingshanensis</name>
    <dbReference type="NCBI Taxonomy" id="2690220"/>
    <lineage>
        <taxon>Eukaryota</taxon>
        <taxon>Rhodophyta</taxon>
        <taxon>Bangiophyceae</taxon>
        <taxon>Cyanidiales</taxon>
        <taxon>Cyanidiaceae</taxon>
        <taxon>Cyanidiococcus</taxon>
    </lineage>
</organism>
<name>A0A7J7IDB4_9RHOD</name>
<evidence type="ECO:0000313" key="2">
    <source>
        <dbReference type="EMBL" id="KAF6001092.1"/>
    </source>
</evidence>
<evidence type="ECO:0000256" key="1">
    <source>
        <dbReference type="SAM" id="MobiDB-lite"/>
    </source>
</evidence>
<dbReference type="AlphaFoldDB" id="A0A7J7IDB4"/>